<dbReference type="EMBL" id="LT859958">
    <property type="protein sequence ID" value="SMX53988.1"/>
    <property type="molecule type" value="Genomic_DNA"/>
</dbReference>
<dbReference type="GO" id="GO:0000725">
    <property type="term" value="P:recombinational repair"/>
    <property type="evidence" value="ECO:0007669"/>
    <property type="project" value="TreeGrafter"/>
</dbReference>
<dbReference type="KEGG" id="abat:CFX1CAM_0923"/>
<dbReference type="InterPro" id="IPR027417">
    <property type="entry name" value="P-loop_NTPase"/>
</dbReference>
<dbReference type="OrthoDB" id="1100019at2"/>
<dbReference type="SUPFAM" id="SSF52540">
    <property type="entry name" value="P-loop containing nucleoside triphosphate hydrolases"/>
    <property type="match status" value="1"/>
</dbReference>
<dbReference type="PANTHER" id="PTHR11070">
    <property type="entry name" value="UVRD / RECB / PCRA DNA HELICASE FAMILY MEMBER"/>
    <property type="match status" value="1"/>
</dbReference>
<dbReference type="GO" id="GO:0003677">
    <property type="term" value="F:DNA binding"/>
    <property type="evidence" value="ECO:0007669"/>
    <property type="project" value="InterPro"/>
</dbReference>
<evidence type="ECO:0000313" key="2">
    <source>
        <dbReference type="Proteomes" id="UP000195514"/>
    </source>
</evidence>
<dbReference type="CDD" id="cd18809">
    <property type="entry name" value="SF1_C_RecD"/>
    <property type="match status" value="1"/>
</dbReference>
<dbReference type="GO" id="GO:0043138">
    <property type="term" value="F:3'-5' DNA helicase activity"/>
    <property type="evidence" value="ECO:0007669"/>
    <property type="project" value="TreeGrafter"/>
</dbReference>
<dbReference type="Proteomes" id="UP000195514">
    <property type="component" value="Chromosome I"/>
</dbReference>
<dbReference type="RefSeq" id="WP_087861888.1">
    <property type="nucleotide sequence ID" value="NZ_LT859958.1"/>
</dbReference>
<sequence>MNSEEINRILSFQTCKIVAPAGHGKTEMISQLVLLSEGTQLILTHTNAGVDALRKRMVKNHVPNKKYTIFTIAGFCMLWCRSFPVLSEIDPSLNPLDKKHSTLYYNQLYKGTNKIFLHKWAQEILGNSFTGLIVDEYQDCMIEQHEIFCSIAKILPVRVLGDPMQAIFQWAGELIDMDKLLFPNVDIETQPWRWVSSNLDLGQWISQVRNALQPTLAGVHQSINFLDIEGCVKLLPSTNFNGNRLISELRNHSSVAYITALENKQLSFAQSMGGFFQFDEKQKSDLLYKFAEEFSRSYGTLLCRNLLNFLQSCASHVSTELESYIKRLENGSFDFVRIQKHKPLGNILIELNRSSNRFFIKQAIDYVTVNPLFNVYRREAFVEMKRAIDLSEETGLDLLESMSAIRHDQNNHGFYKRLSTRTVLAKGLEFDCVIVDLSKRFTSQDFYVAISRAKKMVYILSDHRNIVFTGRKS</sequence>
<dbReference type="PANTHER" id="PTHR11070:SF2">
    <property type="entry name" value="ATP-DEPENDENT DNA HELICASE SRS2"/>
    <property type="match status" value="1"/>
</dbReference>
<dbReference type="InterPro" id="IPR000212">
    <property type="entry name" value="DNA_helicase_UvrD/REP"/>
</dbReference>
<reference evidence="2" key="1">
    <citation type="submission" date="2017-05" db="EMBL/GenBank/DDBJ databases">
        <authorList>
            <person name="Kirkegaard R."/>
            <person name="Mcilroy J S."/>
        </authorList>
    </citation>
    <scope>NUCLEOTIDE SEQUENCE [LARGE SCALE GENOMIC DNA]</scope>
</reference>
<proteinExistence type="predicted"/>
<gene>
    <name evidence="1" type="ORF">CFX1CAM_0923</name>
</gene>
<keyword evidence="2" id="KW-1185">Reference proteome</keyword>
<dbReference type="Pfam" id="PF13245">
    <property type="entry name" value="AAA_19"/>
    <property type="match status" value="1"/>
</dbReference>
<dbReference type="AlphaFoldDB" id="A0A1Y6K537"/>
<organism evidence="1 2">
    <name type="scientific">Candidatus Brevifilum fermentans</name>
    <dbReference type="NCBI Taxonomy" id="1986204"/>
    <lineage>
        <taxon>Bacteria</taxon>
        <taxon>Bacillati</taxon>
        <taxon>Chloroflexota</taxon>
        <taxon>Anaerolineae</taxon>
        <taxon>Anaerolineales</taxon>
        <taxon>Anaerolineaceae</taxon>
        <taxon>Candidatus Brevifilum</taxon>
    </lineage>
</organism>
<protein>
    <submittedName>
        <fullName evidence="1">Uncharacterized protein</fullName>
    </submittedName>
</protein>
<accession>A0A1Y6K537</accession>
<name>A0A1Y6K537_9CHLR</name>
<dbReference type="GO" id="GO:0005829">
    <property type="term" value="C:cytosol"/>
    <property type="evidence" value="ECO:0007669"/>
    <property type="project" value="TreeGrafter"/>
</dbReference>
<dbReference type="Gene3D" id="3.40.50.300">
    <property type="entry name" value="P-loop containing nucleotide triphosphate hydrolases"/>
    <property type="match status" value="2"/>
</dbReference>
<dbReference type="GO" id="GO:0005524">
    <property type="term" value="F:ATP binding"/>
    <property type="evidence" value="ECO:0007669"/>
    <property type="project" value="InterPro"/>
</dbReference>
<evidence type="ECO:0000313" key="1">
    <source>
        <dbReference type="EMBL" id="SMX53988.1"/>
    </source>
</evidence>